<keyword evidence="8" id="KW-1185">Reference proteome</keyword>
<name>A0A6A6BYB3_ZASCE</name>
<proteinExistence type="predicted"/>
<dbReference type="InterPro" id="IPR020846">
    <property type="entry name" value="MFS_dom"/>
</dbReference>
<feature type="domain" description="Major facilitator superfamily (MFS) profile" evidence="6">
    <location>
        <begin position="50"/>
        <end position="466"/>
    </location>
</feature>
<protein>
    <recommendedName>
        <fullName evidence="6">Major facilitator superfamily (MFS) profile domain-containing protein</fullName>
    </recommendedName>
</protein>
<feature type="transmembrane region" description="Helical" evidence="5">
    <location>
        <begin position="48"/>
        <end position="72"/>
    </location>
</feature>
<reference evidence="7" key="1">
    <citation type="journal article" date="2020" name="Stud. Mycol.">
        <title>101 Dothideomycetes genomes: a test case for predicting lifestyles and emergence of pathogens.</title>
        <authorList>
            <person name="Haridas S."/>
            <person name="Albert R."/>
            <person name="Binder M."/>
            <person name="Bloem J."/>
            <person name="Labutti K."/>
            <person name="Salamov A."/>
            <person name="Andreopoulos B."/>
            <person name="Baker S."/>
            <person name="Barry K."/>
            <person name="Bills G."/>
            <person name="Bluhm B."/>
            <person name="Cannon C."/>
            <person name="Castanera R."/>
            <person name="Culley D."/>
            <person name="Daum C."/>
            <person name="Ezra D."/>
            <person name="Gonzalez J."/>
            <person name="Henrissat B."/>
            <person name="Kuo A."/>
            <person name="Liang C."/>
            <person name="Lipzen A."/>
            <person name="Lutzoni F."/>
            <person name="Magnuson J."/>
            <person name="Mondo S."/>
            <person name="Nolan M."/>
            <person name="Ohm R."/>
            <person name="Pangilinan J."/>
            <person name="Park H.-J."/>
            <person name="Ramirez L."/>
            <person name="Alfaro M."/>
            <person name="Sun H."/>
            <person name="Tritt A."/>
            <person name="Yoshinaga Y."/>
            <person name="Zwiers L.-H."/>
            <person name="Turgeon B."/>
            <person name="Goodwin S."/>
            <person name="Spatafora J."/>
            <person name="Crous P."/>
            <person name="Grigoriev I."/>
        </authorList>
    </citation>
    <scope>NUCLEOTIDE SEQUENCE</scope>
    <source>
        <strain evidence="7">ATCC 36951</strain>
    </source>
</reference>
<organism evidence="7 8">
    <name type="scientific">Zasmidium cellare ATCC 36951</name>
    <dbReference type="NCBI Taxonomy" id="1080233"/>
    <lineage>
        <taxon>Eukaryota</taxon>
        <taxon>Fungi</taxon>
        <taxon>Dikarya</taxon>
        <taxon>Ascomycota</taxon>
        <taxon>Pezizomycotina</taxon>
        <taxon>Dothideomycetes</taxon>
        <taxon>Dothideomycetidae</taxon>
        <taxon>Mycosphaerellales</taxon>
        <taxon>Mycosphaerellaceae</taxon>
        <taxon>Zasmidium</taxon>
    </lineage>
</organism>
<dbReference type="InterPro" id="IPR011701">
    <property type="entry name" value="MFS"/>
</dbReference>
<feature type="transmembrane region" description="Helical" evidence="5">
    <location>
        <begin position="204"/>
        <end position="224"/>
    </location>
</feature>
<dbReference type="SUPFAM" id="SSF103473">
    <property type="entry name" value="MFS general substrate transporter"/>
    <property type="match status" value="1"/>
</dbReference>
<feature type="transmembrane region" description="Helical" evidence="5">
    <location>
        <begin position="414"/>
        <end position="436"/>
    </location>
</feature>
<dbReference type="GO" id="GO:0140115">
    <property type="term" value="P:export across plasma membrane"/>
    <property type="evidence" value="ECO:0007669"/>
    <property type="project" value="UniProtKB-ARBA"/>
</dbReference>
<keyword evidence="4 5" id="KW-0472">Membrane</keyword>
<evidence type="ECO:0000259" key="6">
    <source>
        <dbReference type="PROSITE" id="PS50850"/>
    </source>
</evidence>
<keyword evidence="3 5" id="KW-1133">Transmembrane helix</keyword>
<evidence type="ECO:0000313" key="8">
    <source>
        <dbReference type="Proteomes" id="UP000799537"/>
    </source>
</evidence>
<dbReference type="EMBL" id="ML993635">
    <property type="protein sequence ID" value="KAF2159593.1"/>
    <property type="molecule type" value="Genomic_DNA"/>
</dbReference>
<feature type="transmembrane region" description="Helical" evidence="5">
    <location>
        <begin position="279"/>
        <end position="305"/>
    </location>
</feature>
<dbReference type="GeneID" id="54572231"/>
<dbReference type="GO" id="GO:0042908">
    <property type="term" value="P:xenobiotic transport"/>
    <property type="evidence" value="ECO:0007669"/>
    <property type="project" value="UniProtKB-ARBA"/>
</dbReference>
<gene>
    <name evidence="7" type="ORF">M409DRAFT_70908</name>
</gene>
<dbReference type="InterPro" id="IPR005829">
    <property type="entry name" value="Sugar_transporter_CS"/>
</dbReference>
<evidence type="ECO:0000256" key="4">
    <source>
        <dbReference type="ARBA" id="ARBA00023136"/>
    </source>
</evidence>
<dbReference type="InterPro" id="IPR036259">
    <property type="entry name" value="MFS_trans_sf"/>
</dbReference>
<evidence type="ECO:0000256" key="5">
    <source>
        <dbReference type="SAM" id="Phobius"/>
    </source>
</evidence>
<evidence type="ECO:0000256" key="1">
    <source>
        <dbReference type="ARBA" id="ARBA00004141"/>
    </source>
</evidence>
<dbReference type="GO" id="GO:0016020">
    <property type="term" value="C:membrane"/>
    <property type="evidence" value="ECO:0007669"/>
    <property type="project" value="UniProtKB-SubCell"/>
</dbReference>
<dbReference type="Proteomes" id="UP000799537">
    <property type="component" value="Unassembled WGS sequence"/>
</dbReference>
<keyword evidence="2 5" id="KW-0812">Transmembrane</keyword>
<evidence type="ECO:0000313" key="7">
    <source>
        <dbReference type="EMBL" id="KAF2159593.1"/>
    </source>
</evidence>
<sequence length="473" mass="51764">MDTTVDLEKTKTLECSSSVQNSNDPILVTWSSPTDSSNPLNWPTSHKWFITIFLSCGGLVCLMSSTMLATAVTTIAQDLHVSQASANMSLSIFVLAFAFGTPVLAPLAEVFGRRKVWLACGVWYVGWSVGCGFAESNGFLLAARWFAGLGSSAEYVLTSPILADIWRPEQRGLSFAIATFLPLLGPALGPLIAGLVTESIGYRWNFWILAIFDALLILGAFFFLPETYGQLLLHRKARKLAKTTGRVHYTEYDIHSLPPTTRLQKSMMRPFLMMLQDRIIQIMALLLAFNYGTLYLVLTSCASIWTESYLGSVSQSGLHYLAMVIGYTAHLKAKHQGRSAPEYRIPLMLPGIILIPAGLLWFGWAAEKHAPWPVVDAGALIFAIGIILSTQAMQQYLIEAYREHVGSAAAASQFLRNIFAFAFPIFAPALFSSLGYGWGNTTIALVFLVLAVPGPFVLWKFGAQLRASAGAVV</sequence>
<dbReference type="PROSITE" id="PS50850">
    <property type="entry name" value="MFS"/>
    <property type="match status" value="1"/>
</dbReference>
<comment type="subcellular location">
    <subcellularLocation>
        <location evidence="1">Membrane</location>
        <topology evidence="1">Multi-pass membrane protein</topology>
    </subcellularLocation>
</comment>
<dbReference type="Gene3D" id="1.20.1250.20">
    <property type="entry name" value="MFS general substrate transporter like domains"/>
    <property type="match status" value="1"/>
</dbReference>
<evidence type="ECO:0000256" key="3">
    <source>
        <dbReference type="ARBA" id="ARBA00022989"/>
    </source>
</evidence>
<accession>A0A6A6BYB3</accession>
<feature type="transmembrane region" description="Helical" evidence="5">
    <location>
        <begin position="345"/>
        <end position="364"/>
    </location>
</feature>
<feature type="transmembrane region" description="Helical" evidence="5">
    <location>
        <begin position="370"/>
        <end position="393"/>
    </location>
</feature>
<feature type="transmembrane region" description="Helical" evidence="5">
    <location>
        <begin position="172"/>
        <end position="192"/>
    </location>
</feature>
<feature type="transmembrane region" description="Helical" evidence="5">
    <location>
        <begin position="442"/>
        <end position="459"/>
    </location>
</feature>
<dbReference type="PROSITE" id="PS00216">
    <property type="entry name" value="SUGAR_TRANSPORT_1"/>
    <property type="match status" value="1"/>
</dbReference>
<dbReference type="RefSeq" id="XP_033660482.1">
    <property type="nucleotide sequence ID" value="XM_033818959.1"/>
</dbReference>
<dbReference type="GO" id="GO:0022857">
    <property type="term" value="F:transmembrane transporter activity"/>
    <property type="evidence" value="ECO:0007669"/>
    <property type="project" value="InterPro"/>
</dbReference>
<feature type="transmembrane region" description="Helical" evidence="5">
    <location>
        <begin position="84"/>
        <end position="104"/>
    </location>
</feature>
<dbReference type="AlphaFoldDB" id="A0A6A6BYB3"/>
<evidence type="ECO:0000256" key="2">
    <source>
        <dbReference type="ARBA" id="ARBA00022692"/>
    </source>
</evidence>
<dbReference type="PANTHER" id="PTHR23502">
    <property type="entry name" value="MAJOR FACILITATOR SUPERFAMILY"/>
    <property type="match status" value="1"/>
</dbReference>
<dbReference type="OrthoDB" id="6770063at2759"/>
<dbReference type="Pfam" id="PF07690">
    <property type="entry name" value="MFS_1"/>
    <property type="match status" value="1"/>
</dbReference>
<dbReference type="PANTHER" id="PTHR23502:SF60">
    <property type="entry name" value="MAJOR FACILITATOR SUPERFAMILY (MFS) PROFILE DOMAIN-CONTAINING PROTEIN-RELATED"/>
    <property type="match status" value="1"/>
</dbReference>